<evidence type="ECO:0008006" key="3">
    <source>
        <dbReference type="Google" id="ProtNLM"/>
    </source>
</evidence>
<dbReference type="Proteomes" id="UP000515788">
    <property type="component" value="Chromosome 2"/>
</dbReference>
<gene>
    <name evidence="1" type="ORF">HG536_0B02320</name>
</gene>
<reference evidence="1 2" key="1">
    <citation type="submission" date="2020-06" db="EMBL/GenBank/DDBJ databases">
        <title>The yeast mating-type switching endonuclease HO is a domesticated member of an unorthodox homing genetic element family.</title>
        <authorList>
            <person name="Coughlan A.Y."/>
            <person name="Lombardi L."/>
            <person name="Braun-Galleani S."/>
            <person name="Martos A.R."/>
            <person name="Galeote V."/>
            <person name="Bigey F."/>
            <person name="Dequin S."/>
            <person name="Byrne K.P."/>
            <person name="Wolfe K.H."/>
        </authorList>
    </citation>
    <scope>NUCLEOTIDE SEQUENCE [LARGE SCALE GENOMIC DNA]</scope>
    <source>
        <strain evidence="1 2">CBS764</strain>
    </source>
</reference>
<name>A0A7G3ZCY3_9SACH</name>
<sequence>MNRKDDQSADSVFGQTPAFSLTDPGVDPAVIEYLSCVRQEALRTNVIKRSELKRHTADIYDDDDEVIVKKPKAHKDLPVRLKYVDSHLLVGVQWFETVKRAVLDSRTVYQNHTEESLNLLLHFLREYLSGKLEGDGQASHILDVLQELPPKVGDGNDDYELDEEWAESVVKKLRTKHINSITDIKAVIGEVNSSKPIGFKQWYQYLQRTEPTQSAFNATIDGRNIWVLVQYMAQEWIKNISKGKKPAQASRFSNWLLYILFNIPDKLTAEYISNLRSLGKKCRRAIRESQEGRGTQSLDRKTPSIKAICPRELTELDVPSPPEDLDVVQLALSVIAVIYGQRDLIEWAIEDDQL</sequence>
<proteinExistence type="predicted"/>
<evidence type="ECO:0000313" key="2">
    <source>
        <dbReference type="Proteomes" id="UP000515788"/>
    </source>
</evidence>
<dbReference type="GeneID" id="59324488"/>
<dbReference type="RefSeq" id="XP_037138044.1">
    <property type="nucleotide sequence ID" value="XM_037282149.1"/>
</dbReference>
<dbReference type="Gene3D" id="1.20.58.1070">
    <property type="match status" value="1"/>
</dbReference>
<keyword evidence="2" id="KW-1185">Reference proteome</keyword>
<protein>
    <recommendedName>
        <fullName evidence="3">Pre-mRNA-splicing factor BRR1</fullName>
    </recommendedName>
</protein>
<accession>A0A7G3ZCY3</accession>
<dbReference type="GO" id="GO:0000387">
    <property type="term" value="P:spliceosomal snRNP assembly"/>
    <property type="evidence" value="ECO:0007669"/>
    <property type="project" value="InterPro"/>
</dbReference>
<dbReference type="EMBL" id="CP059247">
    <property type="protein sequence ID" value="QLL31369.1"/>
    <property type="molecule type" value="Genomic_DNA"/>
</dbReference>
<dbReference type="GO" id="GO:0030532">
    <property type="term" value="C:small nuclear ribonucleoprotein complex"/>
    <property type="evidence" value="ECO:0007669"/>
    <property type="project" value="InterPro"/>
</dbReference>
<dbReference type="Pfam" id="PF04938">
    <property type="entry name" value="SIP1"/>
    <property type="match status" value="1"/>
</dbReference>
<dbReference type="OrthoDB" id="428895at2759"/>
<dbReference type="AlphaFoldDB" id="A0A7G3ZCY3"/>
<evidence type="ECO:0000313" key="1">
    <source>
        <dbReference type="EMBL" id="QLL31369.1"/>
    </source>
</evidence>
<organism evidence="1 2">
    <name type="scientific">Torulaspora globosa</name>
    <dbReference type="NCBI Taxonomy" id="48254"/>
    <lineage>
        <taxon>Eukaryota</taxon>
        <taxon>Fungi</taxon>
        <taxon>Dikarya</taxon>
        <taxon>Ascomycota</taxon>
        <taxon>Saccharomycotina</taxon>
        <taxon>Saccharomycetes</taxon>
        <taxon>Saccharomycetales</taxon>
        <taxon>Saccharomycetaceae</taxon>
        <taxon>Torulaspora</taxon>
    </lineage>
</organism>
<dbReference type="InterPro" id="IPR035426">
    <property type="entry name" value="Gemin2/Brr1"/>
</dbReference>
<dbReference type="InterPro" id="IPR023251">
    <property type="entry name" value="Brr1"/>
</dbReference>
<dbReference type="PRINTS" id="PR02039">
    <property type="entry name" value="SPLICEFRBRR1"/>
</dbReference>
<dbReference type="KEGG" id="tgb:HG536_0B02320"/>